<reference evidence="3 4" key="1">
    <citation type="submission" date="2018-06" db="EMBL/GenBank/DDBJ databases">
        <title>Genomic Encyclopedia of Type Strains, Phase III (KMG-III): the genomes of soil and plant-associated and newly described type strains.</title>
        <authorList>
            <person name="Whitman W."/>
        </authorList>
    </citation>
    <scope>NUCLEOTIDE SEQUENCE [LARGE SCALE GENOMIC DNA]</scope>
    <source>
        <strain evidence="3 4">ORS 1419</strain>
    </source>
</reference>
<evidence type="ECO:0008006" key="5">
    <source>
        <dbReference type="Google" id="ProtNLM"/>
    </source>
</evidence>
<dbReference type="AlphaFoldDB" id="A0A318T6N4"/>
<protein>
    <recommendedName>
        <fullName evidence="5">Exopolysaccharide synthesis protein ExoD</fullName>
    </recommendedName>
</protein>
<evidence type="ECO:0000256" key="1">
    <source>
        <dbReference type="SAM" id="MobiDB-lite"/>
    </source>
</evidence>
<feature type="transmembrane region" description="Helical" evidence="2">
    <location>
        <begin position="196"/>
        <end position="224"/>
    </location>
</feature>
<keyword evidence="4" id="KW-1185">Reference proteome</keyword>
<feature type="transmembrane region" description="Helical" evidence="2">
    <location>
        <begin position="66"/>
        <end position="82"/>
    </location>
</feature>
<accession>A0A318T6N4</accession>
<organism evidence="3 4">
    <name type="scientific">Phyllobacterium leguminum</name>
    <dbReference type="NCBI Taxonomy" id="314237"/>
    <lineage>
        <taxon>Bacteria</taxon>
        <taxon>Pseudomonadati</taxon>
        <taxon>Pseudomonadota</taxon>
        <taxon>Alphaproteobacteria</taxon>
        <taxon>Hyphomicrobiales</taxon>
        <taxon>Phyllobacteriaceae</taxon>
        <taxon>Phyllobacterium</taxon>
    </lineage>
</organism>
<dbReference type="PIRSF" id="PIRSF033239">
    <property type="entry name" value="ExoD"/>
    <property type="match status" value="1"/>
</dbReference>
<evidence type="ECO:0000256" key="2">
    <source>
        <dbReference type="SAM" id="Phobius"/>
    </source>
</evidence>
<feature type="region of interest" description="Disordered" evidence="1">
    <location>
        <begin position="1"/>
        <end position="35"/>
    </location>
</feature>
<keyword evidence="2" id="KW-0812">Transmembrane</keyword>
<keyword evidence="2" id="KW-0472">Membrane</keyword>
<comment type="caution">
    <text evidence="3">The sequence shown here is derived from an EMBL/GenBank/DDBJ whole genome shotgun (WGS) entry which is preliminary data.</text>
</comment>
<dbReference type="Proteomes" id="UP000247454">
    <property type="component" value="Unassembled WGS sequence"/>
</dbReference>
<dbReference type="InterPro" id="IPR010331">
    <property type="entry name" value="ExoD"/>
</dbReference>
<keyword evidence="2" id="KW-1133">Transmembrane helix</keyword>
<dbReference type="PANTHER" id="PTHR41795:SF1">
    <property type="entry name" value="EXOPOLYSACCHARIDE SYNTHESIS PROTEIN"/>
    <property type="match status" value="1"/>
</dbReference>
<name>A0A318T6N4_9HYPH</name>
<proteinExistence type="predicted"/>
<dbReference type="PANTHER" id="PTHR41795">
    <property type="entry name" value="EXOPOLYSACCHARIDE SYNTHESIS PROTEIN"/>
    <property type="match status" value="1"/>
</dbReference>
<feature type="transmembrane region" description="Helical" evidence="2">
    <location>
        <begin position="157"/>
        <end position="176"/>
    </location>
</feature>
<gene>
    <name evidence="3" type="ORF">C7477_102149</name>
</gene>
<sequence length="231" mass="25297">MERMNQKPHPTPRQETSTPAGEAAGSGKPSGISDRRPLSQVFEDLAQNATSPISFGQIEKALSDRSFATLLTFFALLNLLPLPPGTGIITGIPLVLLSAQMVLGFETPWLPRVLRERSLAPERFRQLSEKGTPWLRRIERFIRPRLWPFARHHGDRWLGLLTLILGLAVVFPIPLSNWLPAFATAIIGAALTERDGVLMTIGVLIGLISLGIIVGVLFTAGALITKLPFLN</sequence>
<dbReference type="EMBL" id="QJTF01000002">
    <property type="protein sequence ID" value="PYE90061.1"/>
    <property type="molecule type" value="Genomic_DNA"/>
</dbReference>
<evidence type="ECO:0000313" key="4">
    <source>
        <dbReference type="Proteomes" id="UP000247454"/>
    </source>
</evidence>
<evidence type="ECO:0000313" key="3">
    <source>
        <dbReference type="EMBL" id="PYE90061.1"/>
    </source>
</evidence>
<dbReference type="Pfam" id="PF06055">
    <property type="entry name" value="ExoD"/>
    <property type="match status" value="1"/>
</dbReference>